<dbReference type="Pfam" id="PF13181">
    <property type="entry name" value="TPR_8"/>
    <property type="match status" value="2"/>
</dbReference>
<feature type="repeat" description="TPR" evidence="1">
    <location>
        <begin position="1064"/>
        <end position="1097"/>
    </location>
</feature>
<dbReference type="PANTHER" id="PTHR12558:SF13">
    <property type="entry name" value="CELL DIVISION CYCLE PROTEIN 27 HOMOLOG"/>
    <property type="match status" value="1"/>
</dbReference>
<comment type="caution">
    <text evidence="3">The sequence shown here is derived from an EMBL/GenBank/DDBJ whole genome shotgun (WGS) entry which is preliminary data.</text>
</comment>
<accession>A0A2K2FHX6</accession>
<dbReference type="Proteomes" id="UP000236151">
    <property type="component" value="Unassembled WGS sequence"/>
</dbReference>
<dbReference type="Pfam" id="PF13414">
    <property type="entry name" value="TPR_11"/>
    <property type="match status" value="1"/>
</dbReference>
<dbReference type="RefSeq" id="WP_103081830.1">
    <property type="nucleotide sequence ID" value="NZ_CP021850.1"/>
</dbReference>
<dbReference type="OrthoDB" id="174931at2"/>
<dbReference type="PROSITE" id="PS50005">
    <property type="entry name" value="TPR"/>
    <property type="match status" value="2"/>
</dbReference>
<evidence type="ECO:0000313" key="4">
    <source>
        <dbReference type="Proteomes" id="UP000236151"/>
    </source>
</evidence>
<evidence type="ECO:0000259" key="2">
    <source>
        <dbReference type="Pfam" id="PF17128"/>
    </source>
</evidence>
<feature type="repeat" description="TPR" evidence="1">
    <location>
        <begin position="766"/>
        <end position="799"/>
    </location>
</feature>
<name>A0A2K2FHX6_9CLOT</name>
<dbReference type="InterPro" id="IPR019734">
    <property type="entry name" value="TPR_rpt"/>
</dbReference>
<dbReference type="AlphaFoldDB" id="A0A2K2FHX6"/>
<dbReference type="InterPro" id="IPR033396">
    <property type="entry name" value="DUF5107"/>
</dbReference>
<organism evidence="3 4">
    <name type="scientific">Clostridium thermosuccinogenes</name>
    <dbReference type="NCBI Taxonomy" id="84032"/>
    <lineage>
        <taxon>Bacteria</taxon>
        <taxon>Bacillati</taxon>
        <taxon>Bacillota</taxon>
        <taxon>Clostridia</taxon>
        <taxon>Eubacteriales</taxon>
        <taxon>Clostridiaceae</taxon>
        <taxon>Clostridium</taxon>
    </lineage>
</organism>
<dbReference type="KEGG" id="cthd:CDO33_20290"/>
<evidence type="ECO:0000313" key="3">
    <source>
        <dbReference type="EMBL" id="PNT98366.1"/>
    </source>
</evidence>
<keyword evidence="4" id="KW-1185">Reference proteome</keyword>
<sequence length="1108" mass="127332">MSWEKRVKVWEEVVKIPTYPVGKPDKNPMFLEKRVYQGSSGKVYPLPVIDKIYDHKEEKEYKAVFLENKYIKVMILPELGGRIQRALDKTNNYDFVYYNRVIKPALVGLAGPWISGGIEFNWPQHHRPNTFGPVDYKLEENDDGSCTLWVSEIDRMYGTKGMAGFTLYPDKAYIEIRGQLYNRTAENQTFLWWANPAVAVNDHTQSVFPPDVHAVFDHGKRDVSKFPIATGVYYKVDYSAGVDISRYKNIPVPTSYMAYHSDYDFVGGYDHSVNAGILHVANHHISPGKKQWTWGCGDFGKAWDRNLTDEDGPYIELMTGVFTDNQPDFSWLKPYEEKTFKQYFMPYKNIGMVSNANINAAVNLAMEGNIVKIGAYATSEYENVTVTLKGKYGEYVKEKISISPENTYHKEIAVDAGEQEHYLKVALVKEDGKELISYQPKEKSIEKIPDPAKAIGQPKDLKNNEALYLAGIHIEQYRHATYEPDPYYLEGLVRDPEDIRINNAYGALLLRRGNFSEAEKYLRQAVKTSTRHSPNPYDGEPLYNLGLALLYQGKLDEAYAKFYKATWNAAWQDSGFFSVAQIDCKRGDYELALEHVTQSIIKNYHNVKSRNLKTAVLRTLGKLPDAERLALETAEIDKLDFGAKNELYKIALAQGKFAEADGILEELTKLMRGDVHNYIALAQEYGNAGFYTDAVEILDRYIIQSSNVYPMAYYYKAYYLAKGGHEEESEKYYMLGDNADSDYCFPNSLCDLLVLEAATARKNCGSKAFYYLGNLLYDKKQYDRAVLCWERSAEIDDTFPTVYRNLALAYYNKKKSPEKARMCLEKAFELNKKDARVLLELNQLYKKINIPYEERFELLNKHLEIVETRDDLYIEYLTLLNLREEYEKALELMLKRKFHPWEGGEGKVTRQYVYANMEIAKKLMNQGKNAEALSYLFNALKYPENLGEGKLAGAQDNDIHYYIGCAYEKLGETEKATEFFEKASKGLDVPASAMYYNDQPPETIFYQGLALLKLNNEEAARGRFNKLIDYGEQHLFDDVRIDYFAVSLPDFLIFDEDLNKKNQIHCYYLMGLGNLGLKKADKAKEYFDKALQLDVNNQGVIIHSKIKI</sequence>
<dbReference type="EMBL" id="NIOJ01000028">
    <property type="protein sequence ID" value="PNT98366.1"/>
    <property type="molecule type" value="Genomic_DNA"/>
</dbReference>
<dbReference type="Pfam" id="PF13432">
    <property type="entry name" value="TPR_16"/>
    <property type="match status" value="1"/>
</dbReference>
<dbReference type="Gene3D" id="1.25.40.10">
    <property type="entry name" value="Tetratricopeptide repeat domain"/>
    <property type="match status" value="5"/>
</dbReference>
<reference evidence="3 4" key="1">
    <citation type="submission" date="2017-06" db="EMBL/GenBank/DDBJ databases">
        <title>Investigating the central metabolism of Clostridium thermosuccinogenes.</title>
        <authorList>
            <person name="Koendjbiharie J.G."/>
            <person name="van Kranenburg R."/>
        </authorList>
    </citation>
    <scope>NUCLEOTIDE SEQUENCE [LARGE SCALE GENOMIC DNA]</scope>
    <source>
        <strain evidence="3 4">DSM 5806</strain>
    </source>
</reference>
<gene>
    <name evidence="3" type="ORF">CDQ84_11185</name>
</gene>
<feature type="domain" description="DUF5107" evidence="2">
    <location>
        <begin position="42"/>
        <end position="346"/>
    </location>
</feature>
<protein>
    <submittedName>
        <fullName evidence="3">DUF5107 domain-containing protein</fullName>
    </submittedName>
</protein>
<proteinExistence type="predicted"/>
<keyword evidence="1" id="KW-0802">TPR repeat</keyword>
<dbReference type="SMART" id="SM00028">
    <property type="entry name" value="TPR"/>
    <property type="match status" value="9"/>
</dbReference>
<evidence type="ECO:0000256" key="1">
    <source>
        <dbReference type="PROSITE-ProRule" id="PRU00339"/>
    </source>
</evidence>
<dbReference type="InterPro" id="IPR011990">
    <property type="entry name" value="TPR-like_helical_dom_sf"/>
</dbReference>
<dbReference type="Pfam" id="PF17128">
    <property type="entry name" value="DUF5107"/>
    <property type="match status" value="1"/>
</dbReference>
<dbReference type="SUPFAM" id="SSF48452">
    <property type="entry name" value="TPR-like"/>
    <property type="match status" value="4"/>
</dbReference>
<dbReference type="PANTHER" id="PTHR12558">
    <property type="entry name" value="CELL DIVISION CYCLE 16,23,27"/>
    <property type="match status" value="1"/>
</dbReference>